<dbReference type="Proteomes" id="UP000008066">
    <property type="component" value="Unassembled WGS sequence"/>
</dbReference>
<evidence type="ECO:0000256" key="1">
    <source>
        <dbReference type="ARBA" id="ARBA00004167"/>
    </source>
</evidence>
<evidence type="ECO:0000313" key="8">
    <source>
        <dbReference type="Proteomes" id="UP000008066"/>
    </source>
</evidence>
<evidence type="ECO:0000256" key="5">
    <source>
        <dbReference type="SAM" id="MobiDB-lite"/>
    </source>
</evidence>
<comment type="subcellular location">
    <subcellularLocation>
        <location evidence="1">Membrane</location>
        <topology evidence="1">Single-pass membrane protein</topology>
    </subcellularLocation>
</comment>
<dbReference type="OrthoDB" id="10039147at2759"/>
<dbReference type="PANTHER" id="PTHR12883:SF0">
    <property type="entry name" value="PAT COMPLEX SUBUNIT CCDC47"/>
    <property type="match status" value="1"/>
</dbReference>
<proteinExistence type="predicted"/>
<keyword evidence="4 6" id="KW-0472">Membrane</keyword>
<evidence type="ECO:0000256" key="3">
    <source>
        <dbReference type="ARBA" id="ARBA00022989"/>
    </source>
</evidence>
<evidence type="ECO:0000256" key="4">
    <source>
        <dbReference type="ARBA" id="ARBA00023136"/>
    </source>
</evidence>
<dbReference type="AlphaFoldDB" id="G0S5M5"/>
<dbReference type="HOGENOM" id="CLU_042570_0_0_1"/>
<dbReference type="EMBL" id="GL988041">
    <property type="protein sequence ID" value="EGS20644.1"/>
    <property type="molecule type" value="Genomic_DNA"/>
</dbReference>
<keyword evidence="2 6" id="KW-0812">Transmembrane</keyword>
<evidence type="ECO:0000313" key="7">
    <source>
        <dbReference type="EMBL" id="EGS20644.1"/>
    </source>
</evidence>
<accession>G0S5M5</accession>
<name>G0S5M5_CHATD</name>
<dbReference type="GO" id="GO:0032469">
    <property type="term" value="P:endoplasmic reticulum calcium ion homeostasis"/>
    <property type="evidence" value="ECO:0007669"/>
    <property type="project" value="InterPro"/>
</dbReference>
<evidence type="ECO:0000256" key="2">
    <source>
        <dbReference type="ARBA" id="ARBA00022692"/>
    </source>
</evidence>
<evidence type="ECO:0000256" key="6">
    <source>
        <dbReference type="SAM" id="Phobius"/>
    </source>
</evidence>
<dbReference type="RefSeq" id="XP_006692940.1">
    <property type="nucleotide sequence ID" value="XM_006692877.1"/>
</dbReference>
<feature type="region of interest" description="Disordered" evidence="5">
    <location>
        <begin position="391"/>
        <end position="447"/>
    </location>
</feature>
<reference evidence="7 8" key="1">
    <citation type="journal article" date="2011" name="Cell">
        <title>Insight into structure and assembly of the nuclear pore complex by utilizing the genome of a eukaryotic thermophile.</title>
        <authorList>
            <person name="Amlacher S."/>
            <person name="Sarges P."/>
            <person name="Flemming D."/>
            <person name="van Noort V."/>
            <person name="Kunze R."/>
            <person name="Devos D.P."/>
            <person name="Arumugam M."/>
            <person name="Bork P."/>
            <person name="Hurt E."/>
        </authorList>
    </citation>
    <scope>NUCLEOTIDE SEQUENCE [LARGE SCALE GENOMIC DNA]</scope>
    <source>
        <strain evidence="8">DSM 1495 / CBS 144.50 / IMI 039719</strain>
    </source>
</reference>
<dbReference type="PANTHER" id="PTHR12883">
    <property type="entry name" value="ADIPOCYTE-SPECIFIC PROTEIN 4-RELATED"/>
    <property type="match status" value="1"/>
</dbReference>
<keyword evidence="3 6" id="KW-1133">Transmembrane helix</keyword>
<dbReference type="GeneID" id="18256518"/>
<dbReference type="GO" id="GO:0005783">
    <property type="term" value="C:endoplasmic reticulum"/>
    <property type="evidence" value="ECO:0007669"/>
    <property type="project" value="InterPro"/>
</dbReference>
<dbReference type="InterPro" id="IPR012879">
    <property type="entry name" value="CCDC47"/>
</dbReference>
<dbReference type="GO" id="GO:0016020">
    <property type="term" value="C:membrane"/>
    <property type="evidence" value="ECO:0007669"/>
    <property type="project" value="UniProtKB-SubCell"/>
</dbReference>
<dbReference type="eggNOG" id="KOG2357">
    <property type="taxonomic scope" value="Eukaryota"/>
</dbReference>
<dbReference type="OMA" id="FDGFVWA"/>
<dbReference type="GO" id="GO:0005509">
    <property type="term" value="F:calcium ion binding"/>
    <property type="evidence" value="ECO:0007669"/>
    <property type="project" value="InterPro"/>
</dbReference>
<organism evidence="8">
    <name type="scientific">Chaetomium thermophilum (strain DSM 1495 / CBS 144.50 / IMI 039719)</name>
    <name type="common">Thermochaetoides thermophila</name>
    <dbReference type="NCBI Taxonomy" id="759272"/>
    <lineage>
        <taxon>Eukaryota</taxon>
        <taxon>Fungi</taxon>
        <taxon>Dikarya</taxon>
        <taxon>Ascomycota</taxon>
        <taxon>Pezizomycotina</taxon>
        <taxon>Sordariomycetes</taxon>
        <taxon>Sordariomycetidae</taxon>
        <taxon>Sordariales</taxon>
        <taxon>Chaetomiaceae</taxon>
        <taxon>Thermochaetoides</taxon>
    </lineage>
</organism>
<dbReference type="Pfam" id="PF07946">
    <property type="entry name" value="CCDC47"/>
    <property type="match status" value="1"/>
</dbReference>
<feature type="transmembrane region" description="Helical" evidence="6">
    <location>
        <begin position="78"/>
        <end position="97"/>
    </location>
</feature>
<dbReference type="KEGG" id="cthr:CTHT_0024800"/>
<protein>
    <submittedName>
        <fullName evidence="7">Uncharacterized protein</fullName>
    </submittedName>
</protein>
<sequence>MANVLNNLFGGGKPSVSPDPLVAGDDFADFSQAAEPSPVTVQPLATTPSAVPLQPARPYTKWYRLHERYTWSDFKSEGIILCIISVFIILHVIGASLNRRKAKKWIRAHAAPLAAEFAVVGYSGIPKNVSDKKGEELVKALQDSNIAQGDNLIKERSLFEFATYATGRANVAFLEVKIALTKRFNPLTAFFESVLGFFFESGPEVGDRVEATLYPFDGKEADVVPDFPGAAELRSKDPKSTYDNFVWAIVHKECMKKARNDRYDLSLTYTKDHAKLPNWLAVMSESAEITDALLTPELIKAAEAAGDLFEYLVVTDQPEDKPKTLNETRPRKRVILKYRVPSNDDYTSLLPIFEYFLRMPDHLVQVAHFRPEVLRKVKVVRDEEIRKIQKAEEESKAEERAQEREKAKKAKRDQELSQLDAKAQKKYLEREREKELKRSMKKATIRA</sequence>
<feature type="compositionally biased region" description="Basic and acidic residues" evidence="5">
    <location>
        <begin position="422"/>
        <end position="438"/>
    </location>
</feature>
<gene>
    <name evidence="7" type="ORF">CTHT_0024800</name>
</gene>
<feature type="compositionally biased region" description="Basic and acidic residues" evidence="5">
    <location>
        <begin position="391"/>
        <end position="406"/>
    </location>
</feature>
<dbReference type="STRING" id="759272.G0S5M5"/>
<keyword evidence="8" id="KW-1185">Reference proteome</keyword>